<dbReference type="PANTHER" id="PTHR36849:SF1">
    <property type="entry name" value="CYTOPLASMIC PROTEIN"/>
    <property type="match status" value="1"/>
</dbReference>
<evidence type="ECO:0000313" key="1">
    <source>
        <dbReference type="EMBL" id="GAA0474130.1"/>
    </source>
</evidence>
<dbReference type="EMBL" id="BAAABY010000030">
    <property type="protein sequence ID" value="GAA0474130.1"/>
    <property type="molecule type" value="Genomic_DNA"/>
</dbReference>
<name>A0ABN1ADX9_9ACTN</name>
<proteinExistence type="predicted"/>
<dbReference type="PANTHER" id="PTHR36849">
    <property type="entry name" value="CYTOPLASMIC PROTEIN-RELATED"/>
    <property type="match status" value="1"/>
</dbReference>
<keyword evidence="2" id="KW-1185">Reference proteome</keyword>
<comment type="caution">
    <text evidence="1">The sequence shown here is derived from an EMBL/GenBank/DDBJ whole genome shotgun (WGS) entry which is preliminary data.</text>
</comment>
<sequence length="111" mass="12682">MYDAVDPDDGARVLVDRLWPRGLAKDAARLDEWLKDVAPSNELRKWYGHREEAYEEFAERYRAELADEPGSGALDRLREMAADGPVTLLTATKELDLSHVTVLEDVLRRRS</sequence>
<reference evidence="1 2" key="1">
    <citation type="journal article" date="2019" name="Int. J. Syst. Evol. Microbiol.">
        <title>The Global Catalogue of Microorganisms (GCM) 10K type strain sequencing project: providing services to taxonomists for standard genome sequencing and annotation.</title>
        <authorList>
            <consortium name="The Broad Institute Genomics Platform"/>
            <consortium name="The Broad Institute Genome Sequencing Center for Infectious Disease"/>
            <person name="Wu L."/>
            <person name="Ma J."/>
        </authorList>
    </citation>
    <scope>NUCLEOTIDE SEQUENCE [LARGE SCALE GENOMIC DNA]</scope>
    <source>
        <strain evidence="1 2">JCM 4805</strain>
    </source>
</reference>
<organism evidence="1 2">
    <name type="scientific">Streptomyces olivaceiscleroticus</name>
    <dbReference type="NCBI Taxonomy" id="68245"/>
    <lineage>
        <taxon>Bacteria</taxon>
        <taxon>Bacillati</taxon>
        <taxon>Actinomycetota</taxon>
        <taxon>Actinomycetes</taxon>
        <taxon>Kitasatosporales</taxon>
        <taxon>Streptomycetaceae</taxon>
        <taxon>Streptomyces</taxon>
    </lineage>
</organism>
<dbReference type="Proteomes" id="UP001500909">
    <property type="component" value="Unassembled WGS sequence"/>
</dbReference>
<protein>
    <submittedName>
        <fullName evidence="1">DUF488 family protein</fullName>
    </submittedName>
</protein>
<dbReference type="InterPro" id="IPR052552">
    <property type="entry name" value="YeaO-like"/>
</dbReference>
<gene>
    <name evidence="1" type="ORF">GCM10010361_43120</name>
</gene>
<accession>A0ABN1ADX9</accession>
<evidence type="ECO:0000313" key="2">
    <source>
        <dbReference type="Proteomes" id="UP001500909"/>
    </source>
</evidence>
<dbReference type="Pfam" id="PF22752">
    <property type="entry name" value="DUF488-N3i"/>
    <property type="match status" value="1"/>
</dbReference>